<gene>
    <name evidence="2" type="ORF">C2G38_647649</name>
</gene>
<feature type="transmembrane region" description="Helical" evidence="1">
    <location>
        <begin position="81"/>
        <end position="100"/>
    </location>
</feature>
<organism evidence="2 3">
    <name type="scientific">Gigaspora rosea</name>
    <dbReference type="NCBI Taxonomy" id="44941"/>
    <lineage>
        <taxon>Eukaryota</taxon>
        <taxon>Fungi</taxon>
        <taxon>Fungi incertae sedis</taxon>
        <taxon>Mucoromycota</taxon>
        <taxon>Glomeromycotina</taxon>
        <taxon>Glomeromycetes</taxon>
        <taxon>Diversisporales</taxon>
        <taxon>Gigasporaceae</taxon>
        <taxon>Gigaspora</taxon>
    </lineage>
</organism>
<comment type="caution">
    <text evidence="2">The sequence shown here is derived from an EMBL/GenBank/DDBJ whole genome shotgun (WGS) entry which is preliminary data.</text>
</comment>
<dbReference type="Proteomes" id="UP000266673">
    <property type="component" value="Unassembled WGS sequence"/>
</dbReference>
<dbReference type="AlphaFoldDB" id="A0A397W740"/>
<protein>
    <submittedName>
        <fullName evidence="2">Uncharacterized protein</fullName>
    </submittedName>
</protein>
<keyword evidence="1" id="KW-0812">Transmembrane</keyword>
<dbReference type="EMBL" id="QKWP01000021">
    <property type="protein sequence ID" value="RIB30098.1"/>
    <property type="molecule type" value="Genomic_DNA"/>
</dbReference>
<accession>A0A397W740</accession>
<feature type="transmembrane region" description="Helical" evidence="1">
    <location>
        <begin position="139"/>
        <end position="161"/>
    </location>
</feature>
<proteinExistence type="predicted"/>
<keyword evidence="1" id="KW-1133">Transmembrane helix</keyword>
<evidence type="ECO:0000256" key="1">
    <source>
        <dbReference type="SAM" id="Phobius"/>
    </source>
</evidence>
<reference evidence="2" key="1">
    <citation type="submission" date="2018-06" db="EMBL/GenBank/DDBJ databases">
        <title>Comparative genomics reveals the genomic features of Rhizophagus irregularis, R. cerebriforme, R. diaphanum and Gigaspora rosea, and their symbiotic lifestyle signature.</title>
        <authorList>
            <person name="Morin E."/>
            <person name="San Clemente H."/>
            <person name="Chen E.C.H."/>
            <person name="De La Providencia I."/>
            <person name="Hainaut M."/>
            <person name="Kuo A."/>
            <person name="Kohler A."/>
            <person name="Murat C."/>
            <person name="Tang N."/>
            <person name="Roy S."/>
            <person name="Loubradou J."/>
            <person name="Henrissat B."/>
            <person name="Grigoriev I.V."/>
            <person name="Corradi N."/>
            <person name="Roux C."/>
            <person name="Martin F.M."/>
        </authorList>
    </citation>
    <scope>NUCLEOTIDE SEQUENCE [LARGE SCALE GENOMIC DNA]</scope>
    <source>
        <strain evidence="2">DAOM 194757</strain>
    </source>
</reference>
<name>A0A397W740_9GLOM</name>
<keyword evidence="1" id="KW-0472">Membrane</keyword>
<dbReference type="STRING" id="44941.A0A397W740"/>
<evidence type="ECO:0000313" key="3">
    <source>
        <dbReference type="Proteomes" id="UP000266673"/>
    </source>
</evidence>
<keyword evidence="3" id="KW-1185">Reference proteome</keyword>
<feature type="transmembrane region" description="Helical" evidence="1">
    <location>
        <begin position="173"/>
        <end position="197"/>
    </location>
</feature>
<dbReference type="OrthoDB" id="2332199at2759"/>
<evidence type="ECO:0000313" key="2">
    <source>
        <dbReference type="EMBL" id="RIB30098.1"/>
    </source>
</evidence>
<feature type="transmembrane region" description="Helical" evidence="1">
    <location>
        <begin position="6"/>
        <end position="27"/>
    </location>
</feature>
<sequence length="241" mass="28449">MPFLSKLQIIQVLNIITIIQVFFAHAYSEAYSSKEGYTYLTISTNFEVIFWFVLYVLQFGYAFHRQFYNYTRIVHDIVENVIGYLFALNNLFMFGWLLFWMTGYFDVSRIFIILFLISTSLVHHRLILNYTSNDELTTMNITLFTHAPFSMLSAYSWFVLCQKGFIDIVNKSEWLTVVLVEIMALIGFAWCFSGVFSNGRRDLVFSATIAWYALNNFQNIHIFLKRIKMYCTSHKLIIFLN</sequence>
<feature type="transmembrane region" description="Helical" evidence="1">
    <location>
        <begin position="39"/>
        <end position="61"/>
    </location>
</feature>
<feature type="transmembrane region" description="Helical" evidence="1">
    <location>
        <begin position="107"/>
        <end position="127"/>
    </location>
</feature>